<dbReference type="PANTHER" id="PTHR42877">
    <property type="entry name" value="L-ORNITHINE N(5)-MONOOXYGENASE-RELATED"/>
    <property type="match status" value="1"/>
</dbReference>
<name>A0A0N8H7X8_9HYPO</name>
<organism evidence="5 6">
    <name type="scientific">Neonectria ditissima</name>
    <dbReference type="NCBI Taxonomy" id="78410"/>
    <lineage>
        <taxon>Eukaryota</taxon>
        <taxon>Fungi</taxon>
        <taxon>Dikarya</taxon>
        <taxon>Ascomycota</taxon>
        <taxon>Pezizomycotina</taxon>
        <taxon>Sordariomycetes</taxon>
        <taxon>Hypocreomycetidae</taxon>
        <taxon>Hypocreales</taxon>
        <taxon>Nectriaceae</taxon>
        <taxon>Neonectria</taxon>
    </lineage>
</organism>
<dbReference type="Proteomes" id="UP000050424">
    <property type="component" value="Unassembled WGS sequence"/>
</dbReference>
<gene>
    <name evidence="5" type="ORF">AK830_g3538</name>
</gene>
<reference evidence="5 6" key="1">
    <citation type="submission" date="2015-09" db="EMBL/GenBank/DDBJ databases">
        <title>Draft genome of a European isolate of the apple canker pathogen Neonectria ditissima.</title>
        <authorList>
            <person name="Gomez-Cortecero A."/>
            <person name="Harrison R.J."/>
            <person name="Armitage A.D."/>
        </authorList>
    </citation>
    <scope>NUCLEOTIDE SEQUENCE [LARGE SCALE GENOMIC DNA]</scope>
    <source>
        <strain evidence="5 6">R09/05</strain>
    </source>
</reference>
<protein>
    <recommendedName>
        <fullName evidence="7">FAD/NAD(P)-binding domain-containing protein</fullName>
    </recommendedName>
</protein>
<dbReference type="InterPro" id="IPR020946">
    <property type="entry name" value="Flavin_mOase-like"/>
</dbReference>
<dbReference type="SUPFAM" id="SSF51735">
    <property type="entry name" value="NAD(P)-binding Rossmann-fold domains"/>
    <property type="match status" value="1"/>
</dbReference>
<dbReference type="Pfam" id="PF00106">
    <property type="entry name" value="adh_short"/>
    <property type="match status" value="1"/>
</dbReference>
<dbReference type="OrthoDB" id="74360at2759"/>
<keyword evidence="3" id="KW-0274">FAD</keyword>
<comment type="similarity">
    <text evidence="1">Belongs to the FAD-binding monooxygenase family.</text>
</comment>
<dbReference type="Gene3D" id="3.50.50.60">
    <property type="entry name" value="FAD/NAD(P)-binding domain"/>
    <property type="match status" value="2"/>
</dbReference>
<evidence type="ECO:0000256" key="3">
    <source>
        <dbReference type="ARBA" id="ARBA00022827"/>
    </source>
</evidence>
<dbReference type="STRING" id="78410.A0A0N8H7X8"/>
<dbReference type="InterPro" id="IPR036291">
    <property type="entry name" value="NAD(P)-bd_dom_sf"/>
</dbReference>
<dbReference type="EMBL" id="LKCW01000039">
    <property type="protein sequence ID" value="KPM43012.1"/>
    <property type="molecule type" value="Genomic_DNA"/>
</dbReference>
<dbReference type="Pfam" id="PF00743">
    <property type="entry name" value="FMO-like"/>
    <property type="match status" value="1"/>
</dbReference>
<sequence>MAGPSVIIIGGGVAGIAMAHTLKCKLGFTNFTIYEKNDGLGGTWRVNTYPGCGSDVPIHLYSFSFNLNPNWSQELVDQKEILDYVESTVDKFRLRSHFQFKSDVLSANWIDDLWHVEFVDTTTGKKFTKTCNILLSAVGGFSQPRGVNYPGMNQYKGDVFHTAEWDHSVDLKGKRVAVIGNGCSAAQVVPSIAPQVQKLTQYARSPQWYHPRPNKVFSGFDKFLFRYVPLWQRWHRLDTFLKTDQLASVYGSDTKQVEQRLAIEESARQYIYETSPKKYHSFLVPTFPLGCKRRIYDPGYLACLHRDNFNLLPEGPQEFTDNGIISETGKQEDFDVVILATGFKVQSFLTPMKIVGKNGVNIHEQWSKNRGAQAYMGTFVHNQPNFAILFGPNTFPAFNSVIYAIEVQVAYITSTLIKPVIDGYANVVEVKAAAEEGFVENLDKVLAETVFAAGCSNWYINSAGRNSAAWPGLAVTFWKATAFPKWNDFVMAGGSNLWLLRKAQRIVTKATWPLWVIAASMGVGAVHQNLFASTESISTIFSQLKLGFGQSLVPAVLARGDKVIATARQVSDLSHLEGVNNVEIIQLDVTASREVLCEKVEEARNKFGTIDVLVNNAGYVCSGVWEELSSEDIKRQFETNFFGALNLTSVVLPTMRRRRTGTVLFMGSIAGWHGVAAGGAYSATKFALEGAAECLAKEVDAIGIRVHIFVLGQFRTKILDATNKKGKLEPESGIEEYAEIKKGMADIHAATQAAQPGDPLLAVERMIDIVKLENLTEEQANNLPLRIAVGSDAVDTMKRKSQETLETLQTWTEFSCSTDFPDKETLPSYYR</sequence>
<dbReference type="GO" id="GO:0004499">
    <property type="term" value="F:N,N-dimethylaniline monooxygenase activity"/>
    <property type="evidence" value="ECO:0007669"/>
    <property type="project" value="InterPro"/>
</dbReference>
<evidence type="ECO:0000256" key="4">
    <source>
        <dbReference type="ARBA" id="ARBA00023002"/>
    </source>
</evidence>
<evidence type="ECO:0000313" key="5">
    <source>
        <dbReference type="EMBL" id="KPM43012.1"/>
    </source>
</evidence>
<comment type="caution">
    <text evidence="5">The sequence shown here is derived from an EMBL/GenBank/DDBJ whole genome shotgun (WGS) entry which is preliminary data.</text>
</comment>
<accession>A0A0N8H7X8</accession>
<dbReference type="PRINTS" id="PR00080">
    <property type="entry name" value="SDRFAMILY"/>
</dbReference>
<evidence type="ECO:0008006" key="7">
    <source>
        <dbReference type="Google" id="ProtNLM"/>
    </source>
</evidence>
<dbReference type="CDD" id="cd05374">
    <property type="entry name" value="17beta-HSD-like_SDR_c"/>
    <property type="match status" value="1"/>
</dbReference>
<evidence type="ECO:0000256" key="2">
    <source>
        <dbReference type="ARBA" id="ARBA00022630"/>
    </source>
</evidence>
<proteinExistence type="inferred from homology"/>
<dbReference type="SUPFAM" id="SSF51905">
    <property type="entry name" value="FAD/NAD(P)-binding domain"/>
    <property type="match status" value="2"/>
</dbReference>
<dbReference type="InterPro" id="IPR002347">
    <property type="entry name" value="SDR_fam"/>
</dbReference>
<keyword evidence="6" id="KW-1185">Reference proteome</keyword>
<dbReference type="PANTHER" id="PTHR42877:SF4">
    <property type="entry name" value="FAD_NAD(P)-BINDING DOMAIN-CONTAINING PROTEIN-RELATED"/>
    <property type="match status" value="1"/>
</dbReference>
<keyword evidence="4" id="KW-0560">Oxidoreductase</keyword>
<keyword evidence="2" id="KW-0285">Flavoprotein</keyword>
<evidence type="ECO:0000256" key="1">
    <source>
        <dbReference type="ARBA" id="ARBA00010139"/>
    </source>
</evidence>
<dbReference type="InterPro" id="IPR036188">
    <property type="entry name" value="FAD/NAD-bd_sf"/>
</dbReference>
<dbReference type="Gene3D" id="3.40.50.720">
    <property type="entry name" value="NAD(P)-binding Rossmann-like Domain"/>
    <property type="match status" value="1"/>
</dbReference>
<dbReference type="GO" id="GO:0050660">
    <property type="term" value="F:flavin adenine dinucleotide binding"/>
    <property type="evidence" value="ECO:0007669"/>
    <property type="project" value="InterPro"/>
</dbReference>
<dbReference type="AlphaFoldDB" id="A0A0N8H7X8"/>
<evidence type="ECO:0000313" key="6">
    <source>
        <dbReference type="Proteomes" id="UP000050424"/>
    </source>
</evidence>
<dbReference type="GO" id="GO:0050661">
    <property type="term" value="F:NADP binding"/>
    <property type="evidence" value="ECO:0007669"/>
    <property type="project" value="InterPro"/>
</dbReference>
<dbReference type="InterPro" id="IPR051209">
    <property type="entry name" value="FAD-bind_Monooxygenase_sf"/>
</dbReference>